<gene>
    <name evidence="2" type="ORF">KC19_8G058500</name>
</gene>
<name>A0A8T0GXM7_CERPU</name>
<keyword evidence="1" id="KW-0732">Signal</keyword>
<proteinExistence type="predicted"/>
<evidence type="ECO:0000313" key="2">
    <source>
        <dbReference type="EMBL" id="KAG0563780.1"/>
    </source>
</evidence>
<keyword evidence="3" id="KW-1185">Reference proteome</keyword>
<feature type="signal peptide" evidence="1">
    <location>
        <begin position="1"/>
        <end position="24"/>
    </location>
</feature>
<organism evidence="2 3">
    <name type="scientific">Ceratodon purpureus</name>
    <name type="common">Fire moss</name>
    <name type="synonym">Dicranum purpureum</name>
    <dbReference type="NCBI Taxonomy" id="3225"/>
    <lineage>
        <taxon>Eukaryota</taxon>
        <taxon>Viridiplantae</taxon>
        <taxon>Streptophyta</taxon>
        <taxon>Embryophyta</taxon>
        <taxon>Bryophyta</taxon>
        <taxon>Bryophytina</taxon>
        <taxon>Bryopsida</taxon>
        <taxon>Dicranidae</taxon>
        <taxon>Pseudoditrichales</taxon>
        <taxon>Ditrichaceae</taxon>
        <taxon>Ceratodon</taxon>
    </lineage>
</organism>
<evidence type="ECO:0000256" key="1">
    <source>
        <dbReference type="SAM" id="SignalP"/>
    </source>
</evidence>
<dbReference type="Proteomes" id="UP000822688">
    <property type="component" value="Chromosome 8"/>
</dbReference>
<reference evidence="2" key="1">
    <citation type="submission" date="2020-06" db="EMBL/GenBank/DDBJ databases">
        <title>WGS assembly of Ceratodon purpureus strain R40.</title>
        <authorList>
            <person name="Carey S.B."/>
            <person name="Jenkins J."/>
            <person name="Shu S."/>
            <person name="Lovell J.T."/>
            <person name="Sreedasyam A."/>
            <person name="Maumus F."/>
            <person name="Tiley G.P."/>
            <person name="Fernandez-Pozo N."/>
            <person name="Barry K."/>
            <person name="Chen C."/>
            <person name="Wang M."/>
            <person name="Lipzen A."/>
            <person name="Daum C."/>
            <person name="Saski C.A."/>
            <person name="Payton A.C."/>
            <person name="Mcbreen J.C."/>
            <person name="Conrad R.E."/>
            <person name="Kollar L.M."/>
            <person name="Olsson S."/>
            <person name="Huttunen S."/>
            <person name="Landis J.B."/>
            <person name="Wickett N.J."/>
            <person name="Johnson M.G."/>
            <person name="Rensing S.A."/>
            <person name="Grimwood J."/>
            <person name="Schmutz J."/>
            <person name="Mcdaniel S.F."/>
        </authorList>
    </citation>
    <scope>NUCLEOTIDE SEQUENCE</scope>
    <source>
        <strain evidence="2">R40</strain>
    </source>
</reference>
<dbReference type="EMBL" id="CM026429">
    <property type="protein sequence ID" value="KAG0563780.1"/>
    <property type="molecule type" value="Genomic_DNA"/>
</dbReference>
<dbReference type="AlphaFoldDB" id="A0A8T0GXM7"/>
<dbReference type="OrthoDB" id="1907584at2759"/>
<evidence type="ECO:0000313" key="3">
    <source>
        <dbReference type="Proteomes" id="UP000822688"/>
    </source>
</evidence>
<comment type="caution">
    <text evidence="2">The sequence shown here is derived from an EMBL/GenBank/DDBJ whole genome shotgun (WGS) entry which is preliminary data.</text>
</comment>
<sequence length="192" mass="21061">MAKLTAVVQLGALILLLAMQMAAAAHWGDFARSDCQRKGFRKWYSRLWDIKGDWNSACRSTPATVNNFYFPAPDNCVDKGIGGMWGEFYVPDGSCNSLWSSVHKTEACSAAKPGFSKYVAKLEVDTSNVDASLRGSSLPWSSYVLCRGKEAIIEGVHFSRPDQCVYKGAEGTFGEFFIRDFGCDGAAIEEVV</sequence>
<protein>
    <submittedName>
        <fullName evidence="2">Uncharacterized protein</fullName>
    </submittedName>
</protein>
<accession>A0A8T0GXM7</accession>
<feature type="chain" id="PRO_5035850447" evidence="1">
    <location>
        <begin position="25"/>
        <end position="192"/>
    </location>
</feature>